<reference evidence="1 2" key="1">
    <citation type="submission" date="2019-04" db="EMBL/GenBank/DDBJ databases">
        <title>An improved genome assembly and genetic linkage map for asparagus bean, Vigna unguiculata ssp. sesquipedialis.</title>
        <authorList>
            <person name="Xia Q."/>
            <person name="Zhang R."/>
            <person name="Dong Y."/>
        </authorList>
    </citation>
    <scope>NUCLEOTIDE SEQUENCE [LARGE SCALE GENOMIC DNA]</scope>
    <source>
        <tissue evidence="1">Leaf</tissue>
    </source>
</reference>
<evidence type="ECO:0000313" key="1">
    <source>
        <dbReference type="EMBL" id="QCD99767.1"/>
    </source>
</evidence>
<protein>
    <submittedName>
        <fullName evidence="1">Uncharacterized protein</fullName>
    </submittedName>
</protein>
<evidence type="ECO:0000313" key="2">
    <source>
        <dbReference type="Proteomes" id="UP000501690"/>
    </source>
</evidence>
<sequence length="164" mass="18256">MFIKHHALVEAEDIKNITPLAKKKSLDRLPFVACVVKECKPNDLGDMLITVKGSVHNKVLKDAKFGIDIGVGSVLLLKEVKASMPVVRLNYVVKPTIQPNVDSNVQRNENQNQSLVMEVNFQANVDPNVQPTMQPKLILCTFVSTQTFVSKTTKLDKVCNNPKM</sequence>
<gene>
    <name evidence="1" type="ORF">DEO72_LG7g1053</name>
</gene>
<proteinExistence type="predicted"/>
<dbReference type="AlphaFoldDB" id="A0A4D6MFI2"/>
<dbReference type="EMBL" id="CP039351">
    <property type="protein sequence ID" value="QCD99767.1"/>
    <property type="molecule type" value="Genomic_DNA"/>
</dbReference>
<accession>A0A4D6MFI2</accession>
<name>A0A4D6MFI2_VIGUN</name>
<dbReference type="Proteomes" id="UP000501690">
    <property type="component" value="Linkage Group LG7"/>
</dbReference>
<keyword evidence="2" id="KW-1185">Reference proteome</keyword>
<organism evidence="1 2">
    <name type="scientific">Vigna unguiculata</name>
    <name type="common">Cowpea</name>
    <dbReference type="NCBI Taxonomy" id="3917"/>
    <lineage>
        <taxon>Eukaryota</taxon>
        <taxon>Viridiplantae</taxon>
        <taxon>Streptophyta</taxon>
        <taxon>Embryophyta</taxon>
        <taxon>Tracheophyta</taxon>
        <taxon>Spermatophyta</taxon>
        <taxon>Magnoliopsida</taxon>
        <taxon>eudicotyledons</taxon>
        <taxon>Gunneridae</taxon>
        <taxon>Pentapetalae</taxon>
        <taxon>rosids</taxon>
        <taxon>fabids</taxon>
        <taxon>Fabales</taxon>
        <taxon>Fabaceae</taxon>
        <taxon>Papilionoideae</taxon>
        <taxon>50 kb inversion clade</taxon>
        <taxon>NPAAA clade</taxon>
        <taxon>indigoferoid/millettioid clade</taxon>
        <taxon>Phaseoleae</taxon>
        <taxon>Vigna</taxon>
    </lineage>
</organism>